<dbReference type="RefSeq" id="XP_062756831.1">
    <property type="nucleotide sequence ID" value="XM_062898715.1"/>
</dbReference>
<keyword evidence="1" id="KW-0677">Repeat</keyword>
<evidence type="ECO:0000259" key="3">
    <source>
        <dbReference type="Pfam" id="PF24883"/>
    </source>
</evidence>
<dbReference type="EMBL" id="JAWRVG010000013">
    <property type="protein sequence ID" value="KAK4076721.1"/>
    <property type="molecule type" value="Genomic_DNA"/>
</dbReference>
<evidence type="ECO:0000256" key="1">
    <source>
        <dbReference type="ARBA" id="ARBA00022737"/>
    </source>
</evidence>
<protein>
    <recommendedName>
        <fullName evidence="3">Nephrocystin 3-like N-terminal domain-containing protein</fullName>
    </recommendedName>
</protein>
<sequence length="547" mass="62635">MDPLSALAIAAAVFQFLELGGKLCVKGWEKYKQIQQSVPDHQKLAAAEGELRKIFDELSDQISWFRQVSTSKAVSQSPTPTHLQLMALSDRCTELAGDFEQIENHMKLPTSREMKSEIHKNEHAGGRLRRQVQEKDCKECRKEMEREQHEFRKSKESVEAMMQKMDPLKREIIDFIILSLWDDSKRTKQWEWHFSSQLDQLIELLGSVEVTTTSNRLESTLSKQKTATQDQFYEVGHRKNYNQNSDAVTSTVADEETARLRNALQPFIQRGKGPVTLKRLAESMNACLQNNGEARNVIRVDLVQILWKNDWKLDTSIASAKIDTTTVAHAIATGVQFHNFQTRENAISNTFMDTYSWIFQSEPPKKDDKSMWDSFPNWLGDDSNKSYWITGKPGSGKSTMMKLILQHVDLGDMLSQQLGSLRLLLVKYYAWLGGTTLQKSLEGLKRTVISQTLVQFPDLAPVLVPRRWAFCQILRSTSGLPEWTAWEVEESFEALLSLCGETIKLALFIDGLDEFDTPPFEVIKCIQHMMARCPHGLKRVQCFKCIY</sequence>
<feature type="coiled-coil region" evidence="2">
    <location>
        <begin position="130"/>
        <end position="157"/>
    </location>
</feature>
<dbReference type="Gene3D" id="3.40.50.300">
    <property type="entry name" value="P-loop containing nucleotide triphosphate hydrolases"/>
    <property type="match status" value="1"/>
</dbReference>
<evidence type="ECO:0000313" key="4">
    <source>
        <dbReference type="EMBL" id="KAK4076721.1"/>
    </source>
</evidence>
<comment type="caution">
    <text evidence="4">The sequence shown here is derived from an EMBL/GenBank/DDBJ whole genome shotgun (WGS) entry which is preliminary data.</text>
</comment>
<dbReference type="InterPro" id="IPR056884">
    <property type="entry name" value="NPHP3-like_N"/>
</dbReference>
<keyword evidence="5" id="KW-1185">Reference proteome</keyword>
<dbReference type="PANTHER" id="PTHR10039:SF5">
    <property type="entry name" value="NACHT DOMAIN-CONTAINING PROTEIN"/>
    <property type="match status" value="1"/>
</dbReference>
<accession>A0AAE1M662</accession>
<reference evidence="4" key="1">
    <citation type="submission" date="2023-11" db="EMBL/GenBank/DDBJ databases">
        <title>The genome sequences of three competitors of mushroom-forming fungi.</title>
        <authorList>
            <person name="Beijen E."/>
            <person name="Ohm R.A."/>
        </authorList>
    </citation>
    <scope>NUCLEOTIDE SEQUENCE</scope>
    <source>
        <strain evidence="4">CBS 100526</strain>
    </source>
</reference>
<dbReference type="PANTHER" id="PTHR10039">
    <property type="entry name" value="AMELOGENIN"/>
    <property type="match status" value="1"/>
</dbReference>
<gene>
    <name evidence="4" type="ORF">Triagg1_4324</name>
</gene>
<evidence type="ECO:0000256" key="2">
    <source>
        <dbReference type="SAM" id="Coils"/>
    </source>
</evidence>
<feature type="domain" description="Nephrocystin 3-like N-terminal" evidence="3">
    <location>
        <begin position="373"/>
        <end position="537"/>
    </location>
</feature>
<keyword evidence="2" id="KW-0175">Coiled coil</keyword>
<organism evidence="4 5">
    <name type="scientific">Trichoderma aggressivum f. europaeum</name>
    <dbReference type="NCBI Taxonomy" id="173218"/>
    <lineage>
        <taxon>Eukaryota</taxon>
        <taxon>Fungi</taxon>
        <taxon>Dikarya</taxon>
        <taxon>Ascomycota</taxon>
        <taxon>Pezizomycotina</taxon>
        <taxon>Sordariomycetes</taxon>
        <taxon>Hypocreomycetidae</taxon>
        <taxon>Hypocreales</taxon>
        <taxon>Hypocreaceae</taxon>
        <taxon>Trichoderma</taxon>
    </lineage>
</organism>
<dbReference type="InterPro" id="IPR027417">
    <property type="entry name" value="P-loop_NTPase"/>
</dbReference>
<dbReference type="Proteomes" id="UP001273209">
    <property type="component" value="Unassembled WGS sequence"/>
</dbReference>
<proteinExistence type="predicted"/>
<name>A0AAE1M662_9HYPO</name>
<dbReference type="SUPFAM" id="SSF52540">
    <property type="entry name" value="P-loop containing nucleoside triphosphate hydrolases"/>
    <property type="match status" value="1"/>
</dbReference>
<dbReference type="Pfam" id="PF24883">
    <property type="entry name" value="NPHP3_N"/>
    <property type="match status" value="1"/>
</dbReference>
<evidence type="ECO:0000313" key="5">
    <source>
        <dbReference type="Proteomes" id="UP001273209"/>
    </source>
</evidence>
<dbReference type="GeneID" id="87918620"/>
<dbReference type="AlphaFoldDB" id="A0AAE1M662"/>